<dbReference type="Pfam" id="PF04739">
    <property type="entry name" value="AMPKBI"/>
    <property type="match status" value="1"/>
</dbReference>
<name>A0A7N0TR59_KALFE</name>
<dbReference type="InterPro" id="IPR037256">
    <property type="entry name" value="ASC_dom_sf"/>
</dbReference>
<dbReference type="SUPFAM" id="SSF81296">
    <property type="entry name" value="E set domains"/>
    <property type="match status" value="1"/>
</dbReference>
<comment type="similarity">
    <text evidence="1">Belongs to the 5'-AMP-activated protein kinase beta subunit family.</text>
</comment>
<dbReference type="InterPro" id="IPR043554">
    <property type="entry name" value="KINB"/>
</dbReference>
<dbReference type="Gene3D" id="2.60.40.10">
    <property type="entry name" value="Immunoglobulins"/>
    <property type="match status" value="1"/>
</dbReference>
<feature type="domain" description="Association with the SNF1 complex (ASC)" evidence="3">
    <location>
        <begin position="185"/>
        <end position="275"/>
    </location>
</feature>
<evidence type="ECO:0000259" key="3">
    <source>
        <dbReference type="SMART" id="SM01010"/>
    </source>
</evidence>
<sequence>MGNVNGKGEEEDAQANPPFAFDNEAQIGSAPLTMSAQSPPHSPRSSQMPLIFTPQVPAIPIRRPSEVYILNPSWAQPTAGYEDTSNEPGIPTVITWSYGGKHVAVEGSWDDWKTRETLQCSGKDFTLMKVLPSGVYQYRFVVDGQWRYAPDIPWGQDDNRNPYNILDLQDYVPEDIKSISGFEPPESPDSTYDNLQLSAEDFSKEPPLVPPHLQMTVLNAPCQTEIPQPPISRPQHVVLNHLYMQKGKSSPSVVALGSTQRFRAKYVTVVLYKSIKR</sequence>
<dbReference type="Proteomes" id="UP000594263">
    <property type="component" value="Unplaced"/>
</dbReference>
<dbReference type="GO" id="GO:0009507">
    <property type="term" value="C:chloroplast"/>
    <property type="evidence" value="ECO:0007669"/>
    <property type="project" value="UniProtKB-ARBA"/>
</dbReference>
<dbReference type="Gene3D" id="6.20.250.60">
    <property type="match status" value="1"/>
</dbReference>
<keyword evidence="5" id="KW-1185">Reference proteome</keyword>
<evidence type="ECO:0000313" key="5">
    <source>
        <dbReference type="Proteomes" id="UP000594263"/>
    </source>
</evidence>
<dbReference type="InterPro" id="IPR013783">
    <property type="entry name" value="Ig-like_fold"/>
</dbReference>
<dbReference type="CDD" id="cd02859">
    <property type="entry name" value="E_set_AMPKbeta_like_N"/>
    <property type="match status" value="1"/>
</dbReference>
<dbReference type="OMA" id="AMYDEMG"/>
<evidence type="ECO:0000256" key="2">
    <source>
        <dbReference type="SAM" id="MobiDB-lite"/>
    </source>
</evidence>
<dbReference type="SUPFAM" id="SSF160219">
    <property type="entry name" value="AMPKBI-like"/>
    <property type="match status" value="1"/>
</dbReference>
<proteinExistence type="inferred from homology"/>
<dbReference type="InterPro" id="IPR014756">
    <property type="entry name" value="Ig_E-set"/>
</dbReference>
<dbReference type="InterPro" id="IPR032640">
    <property type="entry name" value="AMPK1_CBM"/>
</dbReference>
<evidence type="ECO:0000313" key="4">
    <source>
        <dbReference type="EnsemblPlants" id="Kaladp0042s0248.1.v1.1"/>
    </source>
</evidence>
<dbReference type="Gramene" id="Kaladp0042s0248.1.v1.1">
    <property type="protein sequence ID" value="Kaladp0042s0248.1.v1.1"/>
    <property type="gene ID" value="Kaladp0042s0248.v1.1"/>
</dbReference>
<organism evidence="4 5">
    <name type="scientific">Kalanchoe fedtschenkoi</name>
    <name type="common">Lavender scallops</name>
    <name type="synonym">South American air plant</name>
    <dbReference type="NCBI Taxonomy" id="63787"/>
    <lineage>
        <taxon>Eukaryota</taxon>
        <taxon>Viridiplantae</taxon>
        <taxon>Streptophyta</taxon>
        <taxon>Embryophyta</taxon>
        <taxon>Tracheophyta</taxon>
        <taxon>Spermatophyta</taxon>
        <taxon>Magnoliopsida</taxon>
        <taxon>eudicotyledons</taxon>
        <taxon>Gunneridae</taxon>
        <taxon>Pentapetalae</taxon>
        <taxon>Saxifragales</taxon>
        <taxon>Crassulaceae</taxon>
        <taxon>Kalanchoe</taxon>
    </lineage>
</organism>
<reference evidence="4" key="1">
    <citation type="submission" date="2021-01" db="UniProtKB">
        <authorList>
            <consortium name="EnsemblPlants"/>
        </authorList>
    </citation>
    <scope>IDENTIFICATION</scope>
</reference>
<dbReference type="PANTHER" id="PTHR46316:SF2">
    <property type="entry name" value="SNF1-RELATED PROTEIN KINASE REGULATORY SUBUNIT BETA-2"/>
    <property type="match status" value="1"/>
</dbReference>
<dbReference type="EnsemblPlants" id="Kaladp0042s0248.1.v1.1">
    <property type="protein sequence ID" value="Kaladp0042s0248.1.v1.1"/>
    <property type="gene ID" value="Kaladp0042s0248.v1.1"/>
</dbReference>
<dbReference type="PANTHER" id="PTHR46316">
    <property type="entry name" value="SNF1-RELATED PROTEIN KINASE REGULATORY SUBUNIT BETA-1"/>
    <property type="match status" value="1"/>
</dbReference>
<feature type="compositionally biased region" description="Polar residues" evidence="2">
    <location>
        <begin position="32"/>
        <end position="46"/>
    </location>
</feature>
<evidence type="ECO:0000256" key="1">
    <source>
        <dbReference type="ARBA" id="ARBA00010926"/>
    </source>
</evidence>
<dbReference type="SMART" id="SM01010">
    <property type="entry name" value="AMPKBI"/>
    <property type="match status" value="1"/>
</dbReference>
<dbReference type="InterPro" id="IPR006828">
    <property type="entry name" value="ASC_dom"/>
</dbReference>
<dbReference type="Pfam" id="PF16561">
    <property type="entry name" value="AMPK1_CBM"/>
    <property type="match status" value="1"/>
</dbReference>
<feature type="region of interest" description="Disordered" evidence="2">
    <location>
        <begin position="1"/>
        <end position="46"/>
    </location>
</feature>
<protein>
    <recommendedName>
        <fullName evidence="3">Association with the SNF1 complex (ASC) domain-containing protein</fullName>
    </recommendedName>
</protein>
<dbReference type="AlphaFoldDB" id="A0A7N0TR59"/>
<accession>A0A7N0TR59</accession>